<keyword evidence="2 10" id="KW-0575">Peroxidase</keyword>
<dbReference type="InterPro" id="IPR049509">
    <property type="entry name" value="DyP_N"/>
</dbReference>
<organism evidence="10 11">
    <name type="scientific">Marasmius tenuissimus</name>
    <dbReference type="NCBI Taxonomy" id="585030"/>
    <lineage>
        <taxon>Eukaryota</taxon>
        <taxon>Fungi</taxon>
        <taxon>Dikarya</taxon>
        <taxon>Basidiomycota</taxon>
        <taxon>Agaricomycotina</taxon>
        <taxon>Agaricomycetes</taxon>
        <taxon>Agaricomycetidae</taxon>
        <taxon>Agaricales</taxon>
        <taxon>Marasmiineae</taxon>
        <taxon>Marasmiaceae</taxon>
        <taxon>Marasmius</taxon>
    </lineage>
</organism>
<proteinExistence type="inferred from homology"/>
<dbReference type="PANTHER" id="PTHR30521:SF4">
    <property type="entry name" value="DEFERROCHELATASE"/>
    <property type="match status" value="1"/>
</dbReference>
<dbReference type="Proteomes" id="UP001437256">
    <property type="component" value="Unassembled WGS sequence"/>
</dbReference>
<keyword evidence="11" id="KW-1185">Reference proteome</keyword>
<feature type="domain" description="DyP dimeric alpha+beta barrel" evidence="9">
    <location>
        <begin position="118"/>
        <end position="180"/>
    </location>
</feature>
<comment type="similarity">
    <text evidence="7">Belongs to the DyP-type peroxidase family.</text>
</comment>
<evidence type="ECO:0000256" key="5">
    <source>
        <dbReference type="ARBA" id="ARBA00023002"/>
    </source>
</evidence>
<keyword evidence="6" id="KW-0408">Iron</keyword>
<dbReference type="GO" id="GO:0004601">
    <property type="term" value="F:peroxidase activity"/>
    <property type="evidence" value="ECO:0007669"/>
    <property type="project" value="UniProtKB-KW"/>
</dbReference>
<dbReference type="InterPro" id="IPR011008">
    <property type="entry name" value="Dimeric_a/b-barrel"/>
</dbReference>
<sequence length="485" mass="52064">MHHHLAAASTVKPRRTSSMLINPDAQPDLPTLREARTASTAVGLNLDDIQGDILVGMKKDKELFYFFQITDAAKFKSKLGTDIHGRITSTTKLLDVATQPITAVNIAFSQSGLSALRHAGTLGDPGTGNWVQGFAGTGIHGVLLLASDTQSNIDSELQSIKTALGDSITEVHRLQGAQRPGNEKGREHFGYMDGISQPAIEGFNAGPLPGQFVAKPGAILVGEDGDFSSSGRPGWAKSGSFLAFRQLKQRVPEFNKFVANNALSVPGLTQQENIDLFGARTVGRWKSGAPIDLSPLRDDPALGADPQRNNDFTFDHPDLGSAFNLQTNQTFCPFSSHIQKTRPRHSLSNPEISSFHIMRAGIPYGPEVTESEASSQKTSDDPSLERGLAFGTDLLSASIRRIDGFVFIQSSWVDNSAFPRGNVGVDPIIGSTNSGPPGDAQRTITGLDPLNFQKPIVINEDFVVSRGGEYFFSPSISALVSPLSQ</sequence>
<dbReference type="NCBIfam" id="TIGR01413">
    <property type="entry name" value="Dyp_perox_fam"/>
    <property type="match status" value="1"/>
</dbReference>
<keyword evidence="3" id="KW-0349">Heme</keyword>
<evidence type="ECO:0000313" key="10">
    <source>
        <dbReference type="EMBL" id="KAL0066357.1"/>
    </source>
</evidence>
<evidence type="ECO:0000256" key="7">
    <source>
        <dbReference type="ARBA" id="ARBA00025737"/>
    </source>
</evidence>
<dbReference type="PANTHER" id="PTHR30521">
    <property type="entry name" value="DEFERROCHELATASE/PEROXIDASE"/>
    <property type="match status" value="1"/>
</dbReference>
<evidence type="ECO:0000256" key="3">
    <source>
        <dbReference type="ARBA" id="ARBA00022617"/>
    </source>
</evidence>
<evidence type="ECO:0000259" key="9">
    <source>
        <dbReference type="Pfam" id="PF21105"/>
    </source>
</evidence>
<name>A0ABR3A1B9_9AGAR</name>
<dbReference type="SUPFAM" id="SSF54909">
    <property type="entry name" value="Dimeric alpha+beta barrel"/>
    <property type="match status" value="1"/>
</dbReference>
<evidence type="ECO:0000256" key="2">
    <source>
        <dbReference type="ARBA" id="ARBA00022559"/>
    </source>
</evidence>
<protein>
    <submittedName>
        <fullName evidence="10">Dye-decolorizing heme-containing peroxidase</fullName>
    </submittedName>
</protein>
<keyword evidence="5" id="KW-0560">Oxidoreductase</keyword>
<reference evidence="10 11" key="1">
    <citation type="submission" date="2024-05" db="EMBL/GenBank/DDBJ databases">
        <title>A draft genome resource for the thread blight pathogen Marasmius tenuissimus strain MS-2.</title>
        <authorList>
            <person name="Yulfo-Soto G.E."/>
            <person name="Baruah I.K."/>
            <person name="Amoako-Attah I."/>
            <person name="Bukari Y."/>
            <person name="Meinhardt L.W."/>
            <person name="Bailey B.A."/>
            <person name="Cohen S.P."/>
        </authorList>
    </citation>
    <scope>NUCLEOTIDE SEQUENCE [LARGE SCALE GENOMIC DNA]</scope>
    <source>
        <strain evidence="10 11">MS-2</strain>
    </source>
</reference>
<evidence type="ECO:0000313" key="11">
    <source>
        <dbReference type="Proteomes" id="UP001437256"/>
    </source>
</evidence>
<evidence type="ECO:0000256" key="6">
    <source>
        <dbReference type="ARBA" id="ARBA00023004"/>
    </source>
</evidence>
<dbReference type="Pfam" id="PF21105">
    <property type="entry name" value="DyP_N"/>
    <property type="match status" value="2"/>
</dbReference>
<evidence type="ECO:0000256" key="8">
    <source>
        <dbReference type="SAM" id="MobiDB-lite"/>
    </source>
</evidence>
<evidence type="ECO:0000256" key="4">
    <source>
        <dbReference type="ARBA" id="ARBA00022723"/>
    </source>
</evidence>
<comment type="caution">
    <text evidence="10">The sequence shown here is derived from an EMBL/GenBank/DDBJ whole genome shotgun (WGS) entry which is preliminary data.</text>
</comment>
<accession>A0ABR3A1B9</accession>
<keyword evidence="4" id="KW-0479">Metal-binding</keyword>
<feature type="domain" description="DyP dimeric alpha+beta barrel" evidence="9">
    <location>
        <begin position="48"/>
        <end position="117"/>
    </location>
</feature>
<feature type="region of interest" description="Disordered" evidence="8">
    <location>
        <begin position="1"/>
        <end position="29"/>
    </location>
</feature>
<dbReference type="PROSITE" id="PS51404">
    <property type="entry name" value="DYP_PEROXIDASE"/>
    <property type="match status" value="1"/>
</dbReference>
<evidence type="ECO:0000256" key="1">
    <source>
        <dbReference type="ARBA" id="ARBA00001970"/>
    </source>
</evidence>
<gene>
    <name evidence="10" type="primary">DyP1_7</name>
    <name evidence="10" type="ORF">AAF712_006616</name>
</gene>
<comment type="cofactor">
    <cofactor evidence="1">
        <name>heme b</name>
        <dbReference type="ChEBI" id="CHEBI:60344"/>
    </cofactor>
</comment>
<dbReference type="InterPro" id="IPR006314">
    <property type="entry name" value="Dyp_peroxidase"/>
</dbReference>
<dbReference type="EMBL" id="JBBXMP010000036">
    <property type="protein sequence ID" value="KAL0066357.1"/>
    <property type="molecule type" value="Genomic_DNA"/>
</dbReference>